<dbReference type="RefSeq" id="WP_064718152.1">
    <property type="nucleotide sequence ID" value="NZ_LXEV01000003.1"/>
</dbReference>
<dbReference type="EMBL" id="LXEV01000003">
    <property type="protein sequence ID" value="OAT51021.1"/>
    <property type="molecule type" value="Genomic_DNA"/>
</dbReference>
<sequence length="100" mass="11340">MKSLWLGVALLLLSTTLSVQASTAHTCRVYFQEADKFLAYISTRDDLKHNMPEISSNFEQNKKQISAASLTKQKEICEKGMQELKSLNEMFGPKEIISKK</sequence>
<comment type="caution">
    <text evidence="2">The sequence shown here is derived from an EMBL/GenBank/DDBJ whole genome shotgun (WGS) entry which is preliminary data.</text>
</comment>
<keyword evidence="1" id="KW-0732">Signal</keyword>
<accession>A0AAJ3LV89</accession>
<name>A0AAJ3LV89_PROHU</name>
<organism evidence="2 3">
    <name type="scientific">Proteus hauseri ATCC 700826</name>
    <dbReference type="NCBI Taxonomy" id="1354271"/>
    <lineage>
        <taxon>Bacteria</taxon>
        <taxon>Pseudomonadati</taxon>
        <taxon>Pseudomonadota</taxon>
        <taxon>Gammaproteobacteria</taxon>
        <taxon>Enterobacterales</taxon>
        <taxon>Morganellaceae</taxon>
        <taxon>Proteus</taxon>
    </lineage>
</organism>
<evidence type="ECO:0000313" key="2">
    <source>
        <dbReference type="EMBL" id="OAT51021.1"/>
    </source>
</evidence>
<evidence type="ECO:0000256" key="1">
    <source>
        <dbReference type="SAM" id="SignalP"/>
    </source>
</evidence>
<dbReference type="Proteomes" id="UP000078250">
    <property type="component" value="Unassembled WGS sequence"/>
</dbReference>
<feature type="signal peptide" evidence="1">
    <location>
        <begin position="1"/>
        <end position="21"/>
    </location>
</feature>
<protein>
    <recommendedName>
        <fullName evidence="4">DUF5339 domain-containing protein</fullName>
    </recommendedName>
</protein>
<proteinExistence type="predicted"/>
<dbReference type="Pfam" id="PF17274">
    <property type="entry name" value="DUF5339"/>
    <property type="match status" value="1"/>
</dbReference>
<evidence type="ECO:0008006" key="4">
    <source>
        <dbReference type="Google" id="ProtNLM"/>
    </source>
</evidence>
<dbReference type="InterPro" id="IPR020493">
    <property type="entry name" value="Uncharacterised_HI0310"/>
</dbReference>
<gene>
    <name evidence="2" type="ORF">M997_0086</name>
</gene>
<dbReference type="AlphaFoldDB" id="A0AAJ3LV89"/>
<reference evidence="2 3" key="1">
    <citation type="submission" date="2016-04" db="EMBL/GenBank/DDBJ databases">
        <title>ATOL: Assembling a taxonomically balanced genome-scale reconstruction of the evolutionary history of the Enterobacteriaceae.</title>
        <authorList>
            <person name="Plunkett G.III."/>
            <person name="Neeno-Eckwall E.C."/>
            <person name="Glasner J.D."/>
            <person name="Perna N.T."/>
        </authorList>
    </citation>
    <scope>NUCLEOTIDE SEQUENCE [LARGE SCALE GENOMIC DNA]</scope>
    <source>
        <strain evidence="2 3">ATCC 700826</strain>
    </source>
</reference>
<evidence type="ECO:0000313" key="3">
    <source>
        <dbReference type="Proteomes" id="UP000078250"/>
    </source>
</evidence>
<keyword evidence="3" id="KW-1185">Reference proteome</keyword>
<feature type="chain" id="PRO_5042547036" description="DUF5339 domain-containing protein" evidence="1">
    <location>
        <begin position="22"/>
        <end position="100"/>
    </location>
</feature>